<dbReference type="EMBL" id="CAAALY010008266">
    <property type="protein sequence ID" value="VEL10179.1"/>
    <property type="molecule type" value="Genomic_DNA"/>
</dbReference>
<name>A0A448WFA8_9PLAT</name>
<gene>
    <name evidence="2" type="ORF">PXEA_LOCUS3619</name>
</gene>
<proteinExistence type="predicted"/>
<feature type="compositionally biased region" description="Low complexity" evidence="1">
    <location>
        <begin position="182"/>
        <end position="193"/>
    </location>
</feature>
<evidence type="ECO:0000313" key="3">
    <source>
        <dbReference type="Proteomes" id="UP000784294"/>
    </source>
</evidence>
<feature type="compositionally biased region" description="Polar residues" evidence="1">
    <location>
        <begin position="194"/>
        <end position="203"/>
    </location>
</feature>
<feature type="compositionally biased region" description="Polar residues" evidence="1">
    <location>
        <begin position="258"/>
        <end position="296"/>
    </location>
</feature>
<feature type="compositionally biased region" description="Basic and acidic residues" evidence="1">
    <location>
        <begin position="131"/>
        <end position="147"/>
    </location>
</feature>
<feature type="compositionally biased region" description="Low complexity" evidence="1">
    <location>
        <begin position="103"/>
        <end position="125"/>
    </location>
</feature>
<comment type="caution">
    <text evidence="2">The sequence shown here is derived from an EMBL/GenBank/DDBJ whole genome shotgun (WGS) entry which is preliminary data.</text>
</comment>
<organism evidence="2 3">
    <name type="scientific">Protopolystoma xenopodis</name>
    <dbReference type="NCBI Taxonomy" id="117903"/>
    <lineage>
        <taxon>Eukaryota</taxon>
        <taxon>Metazoa</taxon>
        <taxon>Spiralia</taxon>
        <taxon>Lophotrochozoa</taxon>
        <taxon>Platyhelminthes</taxon>
        <taxon>Monogenea</taxon>
        <taxon>Polyopisthocotylea</taxon>
        <taxon>Polystomatidea</taxon>
        <taxon>Polystomatidae</taxon>
        <taxon>Protopolystoma</taxon>
    </lineage>
</organism>
<keyword evidence="3" id="KW-1185">Reference proteome</keyword>
<dbReference type="AlphaFoldDB" id="A0A448WFA8"/>
<sequence>MRSVVTLSRTRLVVIDIHTGQHILRDASHRSLSDWWQAPVNSVHRLRHSAKLDLYSCHPRPPIPYFSSELGKLPETSAVMAKTPLPVRSRPRVPIATKPSFDSSCLSSKSGRVSSKSNPRSESSRAMNRGDNLHTVETNREKDKVRSDISTSIAPFGSESLDSDNVDAPAWLRQISRTNNWPMGPMQPQPEEQTLSGTDSSQTIGDCTCSNRLAQLKLESNLSESEPAKDSAIESVVETVSRATRQSASRSKWRAPSPGTSLVASKSQTLPRPSSSRTSNIGFATVRGRSQGSNPSLRGRGTGGKRTRGAHAISRRI</sequence>
<accession>A0A448WFA8</accession>
<reference evidence="2" key="1">
    <citation type="submission" date="2018-11" db="EMBL/GenBank/DDBJ databases">
        <authorList>
            <consortium name="Pathogen Informatics"/>
        </authorList>
    </citation>
    <scope>NUCLEOTIDE SEQUENCE</scope>
</reference>
<protein>
    <submittedName>
        <fullName evidence="2">Uncharacterized protein</fullName>
    </submittedName>
</protein>
<feature type="region of interest" description="Disordered" evidence="1">
    <location>
        <begin position="90"/>
        <end position="147"/>
    </location>
</feature>
<dbReference type="Proteomes" id="UP000784294">
    <property type="component" value="Unassembled WGS sequence"/>
</dbReference>
<feature type="region of interest" description="Disordered" evidence="1">
    <location>
        <begin position="243"/>
        <end position="317"/>
    </location>
</feature>
<feature type="compositionally biased region" description="Basic residues" evidence="1">
    <location>
        <begin position="303"/>
        <end position="317"/>
    </location>
</feature>
<evidence type="ECO:0000313" key="2">
    <source>
        <dbReference type="EMBL" id="VEL10179.1"/>
    </source>
</evidence>
<feature type="region of interest" description="Disordered" evidence="1">
    <location>
        <begin position="178"/>
        <end position="203"/>
    </location>
</feature>
<evidence type="ECO:0000256" key="1">
    <source>
        <dbReference type="SAM" id="MobiDB-lite"/>
    </source>
</evidence>